<evidence type="ECO:0000313" key="9">
    <source>
        <dbReference type="Proteomes" id="UP000037069"/>
    </source>
</evidence>
<dbReference type="OMA" id="FANTMCI"/>
<organism evidence="8 9">
    <name type="scientific">Lucilia cuprina</name>
    <name type="common">Green bottle fly</name>
    <name type="synonym">Australian sheep blowfly</name>
    <dbReference type="NCBI Taxonomy" id="7375"/>
    <lineage>
        <taxon>Eukaryota</taxon>
        <taxon>Metazoa</taxon>
        <taxon>Ecdysozoa</taxon>
        <taxon>Arthropoda</taxon>
        <taxon>Hexapoda</taxon>
        <taxon>Insecta</taxon>
        <taxon>Pterygota</taxon>
        <taxon>Neoptera</taxon>
        <taxon>Endopterygota</taxon>
        <taxon>Diptera</taxon>
        <taxon>Brachycera</taxon>
        <taxon>Muscomorpha</taxon>
        <taxon>Oestroidea</taxon>
        <taxon>Calliphoridae</taxon>
        <taxon>Luciliinae</taxon>
        <taxon>Lucilia</taxon>
    </lineage>
</organism>
<sequence>MIENTVSRLLQNLNLAPIAQTQNPNVQPVSIPIIPPIPIQNNSSTPPQNVPYFIPQQSPRYQNSNQNNDQFRSNSRNSTSFDEHFAIRSDKITSIIQNWNIKFDGSSNGISVDEFLYRVRSLTRENFNNDFSLICKNLHVLLAGKARDWYWRYHKQVDFVDWKEFCIALKYQYKEFKSSFDIQEEIRNRKMKPNETFESFYENISVLLDKLETPIPESELIEILTRNLRPEIRHELLYVPIYSIAHLRKLVQMREHLLGDDYFRKNMVTKFHPNIGGRRQVSEVDGPQDLDFIDPKNTPDLAVDAVQQTNLEFKCWNCDQPGHHWEDCLETRNIFCYGCAQKIHTSPSAQNVQKRKEIFECNALISMPIRKQKRSTLRIRSFYKTRKLFSKYKVSAIINNNNDKRYYASVKFLSFKELGLLDTGANISCIGSELAAYNFSQFKEFVPSKSCVKTADGRLQKVIGFMFVDVTFQNMTRKLKILIIPTITQKLILGLDFWKAFNLAPEIFGNVVYASGKENPQEISKDISLSTDSNLEYPLTPTQRQQLATIIEFFPNFEKQGLGRTSLIEHTIDVGDSKPVKQRFYPVFPAVEKLMSEPSSSPWSSPMRLVVKPNKMCLDARKVNQVTKKDAYPLPNIEGIFSIDSFYCPQ</sequence>
<evidence type="ECO:0000256" key="3">
    <source>
        <dbReference type="ARBA" id="ARBA00022722"/>
    </source>
</evidence>
<dbReference type="InterPro" id="IPR036875">
    <property type="entry name" value="Znf_CCHC_sf"/>
</dbReference>
<dbReference type="GO" id="GO:0008270">
    <property type="term" value="F:zinc ion binding"/>
    <property type="evidence" value="ECO:0007669"/>
    <property type="project" value="UniProtKB-KW"/>
</dbReference>
<dbReference type="InterPro" id="IPR050951">
    <property type="entry name" value="Retrovirus_Pol_polyprotein"/>
</dbReference>
<keyword evidence="5" id="KW-0863">Zinc-finger</keyword>
<keyword evidence="3" id="KW-0540">Nuclease</keyword>
<dbReference type="OrthoDB" id="8057740at2759"/>
<keyword evidence="1" id="KW-0808">Transferase</keyword>
<keyword evidence="4" id="KW-0255">Endonuclease</keyword>
<dbReference type="STRING" id="7375.A0A0L0CN30"/>
<dbReference type="PANTHER" id="PTHR37984">
    <property type="entry name" value="PROTEIN CBG26694"/>
    <property type="match status" value="1"/>
</dbReference>
<feature type="domain" description="CCHC-type" evidence="7">
    <location>
        <begin position="314"/>
        <end position="328"/>
    </location>
</feature>
<dbReference type="InterPro" id="IPR021109">
    <property type="entry name" value="Peptidase_aspartic_dom_sf"/>
</dbReference>
<protein>
    <recommendedName>
        <fullName evidence="7">CCHC-type domain-containing protein</fullName>
    </recommendedName>
</protein>
<dbReference type="SUPFAM" id="SSF57756">
    <property type="entry name" value="Retrovirus zinc finger-like domains"/>
    <property type="match status" value="1"/>
</dbReference>
<comment type="caution">
    <text evidence="8">The sequence shown here is derived from an EMBL/GenBank/DDBJ whole genome shotgun (WGS) entry which is preliminary data.</text>
</comment>
<keyword evidence="5" id="KW-0862">Zinc</keyword>
<evidence type="ECO:0000256" key="2">
    <source>
        <dbReference type="ARBA" id="ARBA00022695"/>
    </source>
</evidence>
<keyword evidence="2" id="KW-0548">Nucleotidyltransferase</keyword>
<evidence type="ECO:0000256" key="6">
    <source>
        <dbReference type="SAM" id="MobiDB-lite"/>
    </source>
</evidence>
<proteinExistence type="predicted"/>
<accession>A0A0L0CN30</accession>
<dbReference type="Gene3D" id="4.10.60.10">
    <property type="entry name" value="Zinc finger, CCHC-type"/>
    <property type="match status" value="1"/>
</dbReference>
<dbReference type="SUPFAM" id="SSF50630">
    <property type="entry name" value="Acid proteases"/>
    <property type="match status" value="1"/>
</dbReference>
<dbReference type="Proteomes" id="UP000037069">
    <property type="component" value="Unassembled WGS sequence"/>
</dbReference>
<feature type="compositionally biased region" description="Polar residues" evidence="6">
    <location>
        <begin position="55"/>
        <end position="78"/>
    </location>
</feature>
<evidence type="ECO:0000259" key="7">
    <source>
        <dbReference type="PROSITE" id="PS50158"/>
    </source>
</evidence>
<dbReference type="Pfam" id="PF03732">
    <property type="entry name" value="Retrotrans_gag"/>
    <property type="match status" value="1"/>
</dbReference>
<dbReference type="Gene3D" id="2.40.70.10">
    <property type="entry name" value="Acid Proteases"/>
    <property type="match status" value="1"/>
</dbReference>
<evidence type="ECO:0000256" key="1">
    <source>
        <dbReference type="ARBA" id="ARBA00022679"/>
    </source>
</evidence>
<dbReference type="GO" id="GO:0016779">
    <property type="term" value="F:nucleotidyltransferase activity"/>
    <property type="evidence" value="ECO:0007669"/>
    <property type="project" value="UniProtKB-KW"/>
</dbReference>
<evidence type="ECO:0000256" key="5">
    <source>
        <dbReference type="PROSITE-ProRule" id="PRU00047"/>
    </source>
</evidence>
<dbReference type="InterPro" id="IPR005162">
    <property type="entry name" value="Retrotrans_gag_dom"/>
</dbReference>
<gene>
    <name evidence="8" type="ORF">FF38_03145</name>
</gene>
<keyword evidence="5" id="KW-0479">Metal-binding</keyword>
<dbReference type="GO" id="GO:0004519">
    <property type="term" value="F:endonuclease activity"/>
    <property type="evidence" value="ECO:0007669"/>
    <property type="project" value="UniProtKB-KW"/>
</dbReference>
<keyword evidence="9" id="KW-1185">Reference proteome</keyword>
<dbReference type="AlphaFoldDB" id="A0A0L0CN30"/>
<dbReference type="Gene3D" id="3.10.10.10">
    <property type="entry name" value="HIV Type 1 Reverse Transcriptase, subunit A, domain 1"/>
    <property type="match status" value="1"/>
</dbReference>
<dbReference type="GO" id="GO:0003676">
    <property type="term" value="F:nucleic acid binding"/>
    <property type="evidence" value="ECO:0007669"/>
    <property type="project" value="InterPro"/>
</dbReference>
<feature type="region of interest" description="Disordered" evidence="6">
    <location>
        <begin position="40"/>
        <end position="78"/>
    </location>
</feature>
<dbReference type="InterPro" id="IPR043502">
    <property type="entry name" value="DNA/RNA_pol_sf"/>
</dbReference>
<dbReference type="SUPFAM" id="SSF56672">
    <property type="entry name" value="DNA/RNA polymerases"/>
    <property type="match status" value="1"/>
</dbReference>
<dbReference type="GO" id="GO:0071897">
    <property type="term" value="P:DNA biosynthetic process"/>
    <property type="evidence" value="ECO:0007669"/>
    <property type="project" value="UniProtKB-ARBA"/>
</dbReference>
<dbReference type="CDD" id="cd00303">
    <property type="entry name" value="retropepsin_like"/>
    <property type="match status" value="1"/>
</dbReference>
<dbReference type="EMBL" id="JRES01000162">
    <property type="protein sequence ID" value="KNC33715.1"/>
    <property type="molecule type" value="Genomic_DNA"/>
</dbReference>
<dbReference type="PROSITE" id="PS50158">
    <property type="entry name" value="ZF_CCHC"/>
    <property type="match status" value="1"/>
</dbReference>
<evidence type="ECO:0000313" key="8">
    <source>
        <dbReference type="EMBL" id="KNC33715.1"/>
    </source>
</evidence>
<name>A0A0L0CN30_LUCCU</name>
<reference evidence="8 9" key="1">
    <citation type="journal article" date="2015" name="Nat. Commun.">
        <title>Lucilia cuprina genome unlocks parasitic fly biology to underpin future interventions.</title>
        <authorList>
            <person name="Anstead C.A."/>
            <person name="Korhonen P.K."/>
            <person name="Young N.D."/>
            <person name="Hall R.S."/>
            <person name="Jex A.R."/>
            <person name="Murali S.C."/>
            <person name="Hughes D.S."/>
            <person name="Lee S.F."/>
            <person name="Perry T."/>
            <person name="Stroehlein A.J."/>
            <person name="Ansell B.R."/>
            <person name="Breugelmans B."/>
            <person name="Hofmann A."/>
            <person name="Qu J."/>
            <person name="Dugan S."/>
            <person name="Lee S.L."/>
            <person name="Chao H."/>
            <person name="Dinh H."/>
            <person name="Han Y."/>
            <person name="Doddapaneni H.V."/>
            <person name="Worley K.C."/>
            <person name="Muzny D.M."/>
            <person name="Ioannidis P."/>
            <person name="Waterhouse R.M."/>
            <person name="Zdobnov E.M."/>
            <person name="James P.J."/>
            <person name="Bagnall N.H."/>
            <person name="Kotze A.C."/>
            <person name="Gibbs R.A."/>
            <person name="Richards S."/>
            <person name="Batterham P."/>
            <person name="Gasser R.B."/>
        </authorList>
    </citation>
    <scope>NUCLEOTIDE SEQUENCE [LARGE SCALE GENOMIC DNA]</scope>
    <source>
        <strain evidence="8 9">LS</strain>
        <tissue evidence="8">Full body</tissue>
    </source>
</reference>
<dbReference type="InterPro" id="IPR001878">
    <property type="entry name" value="Znf_CCHC"/>
</dbReference>
<evidence type="ECO:0000256" key="4">
    <source>
        <dbReference type="ARBA" id="ARBA00022759"/>
    </source>
</evidence>
<dbReference type="PANTHER" id="PTHR37984:SF5">
    <property type="entry name" value="PROTEIN NYNRIN-LIKE"/>
    <property type="match status" value="1"/>
</dbReference>
<keyword evidence="4" id="KW-0378">Hydrolase</keyword>